<dbReference type="Proteomes" id="UP000887569">
    <property type="component" value="Unplaced"/>
</dbReference>
<dbReference type="PANTHER" id="PTHR21346">
    <property type="entry name" value="FUN14 DOMAIN CONTAINING"/>
    <property type="match status" value="1"/>
</dbReference>
<dbReference type="InterPro" id="IPR007014">
    <property type="entry name" value="FUN14"/>
</dbReference>
<dbReference type="GO" id="GO:0000422">
    <property type="term" value="P:autophagy of mitochondrion"/>
    <property type="evidence" value="ECO:0007669"/>
    <property type="project" value="TreeGrafter"/>
</dbReference>
<sequence>LIFVQHPNTRSTARIMPSVVADINKIISRVDPTRRPHDDDEPIVKGANAVLTFLQNIRKQPVPLQIGVGGSAGVLTGYVFTKGSKLTAGFIGCSLIIFQFCNYRGYIQVNKSKLERDVARLRSSIESELFGRKSALPDQREISSFISDNAYLLGGFVAGCLIGYGFA</sequence>
<dbReference type="WBParaSite" id="PgB04_g100_t01">
    <property type="protein sequence ID" value="PgB04_g100_t01"/>
    <property type="gene ID" value="PgB04_g100"/>
</dbReference>
<evidence type="ECO:0000256" key="2">
    <source>
        <dbReference type="ARBA" id="ARBA00009160"/>
    </source>
</evidence>
<name>A0A914ZNM8_PARUN</name>
<evidence type="ECO:0000256" key="5">
    <source>
        <dbReference type="ARBA" id="ARBA00023136"/>
    </source>
</evidence>
<evidence type="ECO:0000313" key="6">
    <source>
        <dbReference type="Proteomes" id="UP000887569"/>
    </source>
</evidence>
<evidence type="ECO:0000313" key="7">
    <source>
        <dbReference type="WBParaSite" id="PgB04_g100_t01"/>
    </source>
</evidence>
<proteinExistence type="inferred from homology"/>
<evidence type="ECO:0000256" key="3">
    <source>
        <dbReference type="ARBA" id="ARBA00022692"/>
    </source>
</evidence>
<keyword evidence="6" id="KW-1185">Reference proteome</keyword>
<dbReference type="PANTHER" id="PTHR21346:SF0">
    <property type="entry name" value="RE45833P"/>
    <property type="match status" value="1"/>
</dbReference>
<accession>A0A914ZNM8</accession>
<protein>
    <submittedName>
        <fullName evidence="7">Dehydrogenase/reductase SDR family member 7B</fullName>
    </submittedName>
</protein>
<evidence type="ECO:0000256" key="4">
    <source>
        <dbReference type="ARBA" id="ARBA00022989"/>
    </source>
</evidence>
<comment type="similarity">
    <text evidence="2">Belongs to the FUN14 family.</text>
</comment>
<dbReference type="GO" id="GO:0005741">
    <property type="term" value="C:mitochondrial outer membrane"/>
    <property type="evidence" value="ECO:0007669"/>
    <property type="project" value="UniProtKB-SubCell"/>
</dbReference>
<keyword evidence="4" id="KW-1133">Transmembrane helix</keyword>
<keyword evidence="3" id="KW-0812">Transmembrane</keyword>
<organism evidence="6 7">
    <name type="scientific">Parascaris univalens</name>
    <name type="common">Nematode worm</name>
    <dbReference type="NCBI Taxonomy" id="6257"/>
    <lineage>
        <taxon>Eukaryota</taxon>
        <taxon>Metazoa</taxon>
        <taxon>Ecdysozoa</taxon>
        <taxon>Nematoda</taxon>
        <taxon>Chromadorea</taxon>
        <taxon>Rhabditida</taxon>
        <taxon>Spirurina</taxon>
        <taxon>Ascaridomorpha</taxon>
        <taxon>Ascaridoidea</taxon>
        <taxon>Ascarididae</taxon>
        <taxon>Parascaris</taxon>
    </lineage>
</organism>
<dbReference type="AlphaFoldDB" id="A0A914ZNM8"/>
<keyword evidence="5" id="KW-0472">Membrane</keyword>
<dbReference type="Pfam" id="PF04930">
    <property type="entry name" value="FUN14"/>
    <property type="match status" value="1"/>
</dbReference>
<reference evidence="7" key="1">
    <citation type="submission" date="2022-11" db="UniProtKB">
        <authorList>
            <consortium name="WormBaseParasite"/>
        </authorList>
    </citation>
    <scope>IDENTIFICATION</scope>
</reference>
<evidence type="ECO:0000256" key="1">
    <source>
        <dbReference type="ARBA" id="ARBA00004374"/>
    </source>
</evidence>
<comment type="subcellular location">
    <subcellularLocation>
        <location evidence="1">Mitochondrion outer membrane</location>
        <topology evidence="1">Multi-pass membrane protein</topology>
    </subcellularLocation>
</comment>